<sequence>MEKIIILSFVGIGPLKLGMSEFEVQAILEAKSYLEDLFSGFEYDEHDKLRF</sequence>
<name>A0AAP5H4E5_PAEAM</name>
<dbReference type="RefSeq" id="WP_310144075.1">
    <property type="nucleotide sequence ID" value="NZ_JAVDTR010000015.1"/>
</dbReference>
<reference evidence="1" key="1">
    <citation type="submission" date="2023-07" db="EMBL/GenBank/DDBJ databases">
        <title>Sorghum-associated microbial communities from plants grown in Nebraska, USA.</title>
        <authorList>
            <person name="Schachtman D."/>
        </authorList>
    </citation>
    <scope>NUCLEOTIDE SEQUENCE</scope>
    <source>
        <strain evidence="1">BE80</strain>
    </source>
</reference>
<dbReference type="Proteomes" id="UP001254832">
    <property type="component" value="Unassembled WGS sequence"/>
</dbReference>
<protein>
    <submittedName>
        <fullName evidence="1">Uncharacterized protein</fullName>
    </submittedName>
</protein>
<gene>
    <name evidence="1" type="ORF">J2W91_004649</name>
</gene>
<evidence type="ECO:0000313" key="2">
    <source>
        <dbReference type="Proteomes" id="UP001254832"/>
    </source>
</evidence>
<accession>A0AAP5H4E5</accession>
<evidence type="ECO:0000313" key="1">
    <source>
        <dbReference type="EMBL" id="MDR6726143.1"/>
    </source>
</evidence>
<dbReference type="EMBL" id="JAVDTR010000015">
    <property type="protein sequence ID" value="MDR6726143.1"/>
    <property type="molecule type" value="Genomic_DNA"/>
</dbReference>
<dbReference type="AlphaFoldDB" id="A0AAP5H4E5"/>
<comment type="caution">
    <text evidence="1">The sequence shown here is derived from an EMBL/GenBank/DDBJ whole genome shotgun (WGS) entry which is preliminary data.</text>
</comment>
<organism evidence="1 2">
    <name type="scientific">Paenibacillus amylolyticus</name>
    <dbReference type="NCBI Taxonomy" id="1451"/>
    <lineage>
        <taxon>Bacteria</taxon>
        <taxon>Bacillati</taxon>
        <taxon>Bacillota</taxon>
        <taxon>Bacilli</taxon>
        <taxon>Bacillales</taxon>
        <taxon>Paenibacillaceae</taxon>
        <taxon>Paenibacillus</taxon>
    </lineage>
</organism>
<proteinExistence type="predicted"/>